<evidence type="ECO:0000256" key="6">
    <source>
        <dbReference type="ARBA" id="ARBA00023136"/>
    </source>
</evidence>
<comment type="caution">
    <text evidence="7">The sequence shown here is derived from an EMBL/GenBank/DDBJ whole genome shotgun (WGS) entry which is preliminary data.</text>
</comment>
<dbReference type="RefSeq" id="WP_085094923.1">
    <property type="nucleotide sequence ID" value="NZ_AP022603.1"/>
</dbReference>
<keyword evidence="6" id="KW-0472">Membrane</keyword>
<keyword evidence="5" id="KW-1133">Transmembrane helix</keyword>
<evidence type="ECO:0000313" key="8">
    <source>
        <dbReference type="Proteomes" id="UP000193484"/>
    </source>
</evidence>
<name>A0A1X1RFC6_MYCFA</name>
<evidence type="ECO:0000256" key="5">
    <source>
        <dbReference type="ARBA" id="ARBA00022989"/>
    </source>
</evidence>
<dbReference type="Pfam" id="PF03773">
    <property type="entry name" value="ArsP_1"/>
    <property type="match status" value="1"/>
</dbReference>
<organism evidence="7 8">
    <name type="scientific">Mycolicibacterium fallax</name>
    <name type="common">Mycobacterium fallax</name>
    <dbReference type="NCBI Taxonomy" id="1793"/>
    <lineage>
        <taxon>Bacteria</taxon>
        <taxon>Bacillati</taxon>
        <taxon>Actinomycetota</taxon>
        <taxon>Actinomycetes</taxon>
        <taxon>Mycobacteriales</taxon>
        <taxon>Mycobacteriaceae</taxon>
        <taxon>Mycolicibacterium</taxon>
    </lineage>
</organism>
<dbReference type="InterPro" id="IPR053166">
    <property type="entry name" value="UPF0718_permease"/>
</dbReference>
<evidence type="ECO:0000256" key="3">
    <source>
        <dbReference type="ARBA" id="ARBA00022475"/>
    </source>
</evidence>
<comment type="similarity">
    <text evidence="2">Belongs to the UPF0718 family.</text>
</comment>
<accession>A0A1X1RFC6</accession>
<evidence type="ECO:0000256" key="4">
    <source>
        <dbReference type="ARBA" id="ARBA00022692"/>
    </source>
</evidence>
<keyword evidence="4" id="KW-0812">Transmembrane</keyword>
<keyword evidence="8" id="KW-1185">Reference proteome</keyword>
<comment type="subcellular location">
    <subcellularLocation>
        <location evidence="1">Cell membrane</location>
        <topology evidence="1">Multi-pass membrane protein</topology>
    </subcellularLocation>
</comment>
<evidence type="ECO:0000256" key="2">
    <source>
        <dbReference type="ARBA" id="ARBA00006386"/>
    </source>
</evidence>
<dbReference type="STRING" id="1793.AWC04_08085"/>
<dbReference type="PANTHER" id="PTHR42775">
    <property type="entry name" value="PERMEASE RV2963-RELATED"/>
    <property type="match status" value="1"/>
</dbReference>
<reference evidence="7 8" key="1">
    <citation type="submission" date="2016-01" db="EMBL/GenBank/DDBJ databases">
        <title>The new phylogeny of the genus Mycobacterium.</title>
        <authorList>
            <person name="Tarcisio F."/>
            <person name="Conor M."/>
            <person name="Antonella G."/>
            <person name="Elisabetta G."/>
            <person name="Giulia F.S."/>
            <person name="Sara T."/>
            <person name="Anna F."/>
            <person name="Clotilde B."/>
            <person name="Roberto B."/>
            <person name="Veronica D.S."/>
            <person name="Fabio R."/>
            <person name="Monica P."/>
            <person name="Olivier J."/>
            <person name="Enrico T."/>
            <person name="Nicola S."/>
        </authorList>
    </citation>
    <scope>NUCLEOTIDE SEQUENCE [LARGE SCALE GENOMIC DNA]</scope>
    <source>
        <strain evidence="7 8">DSM 44179</strain>
    </source>
</reference>
<proteinExistence type="inferred from homology"/>
<dbReference type="GO" id="GO:0005886">
    <property type="term" value="C:plasma membrane"/>
    <property type="evidence" value="ECO:0007669"/>
    <property type="project" value="UniProtKB-SubCell"/>
</dbReference>
<dbReference type="EMBL" id="LQOJ01000030">
    <property type="protein sequence ID" value="ORV04548.1"/>
    <property type="molecule type" value="Genomic_DNA"/>
</dbReference>
<evidence type="ECO:0000256" key="1">
    <source>
        <dbReference type="ARBA" id="ARBA00004651"/>
    </source>
</evidence>
<protein>
    <submittedName>
        <fullName evidence="7">Uncharacterized protein</fullName>
    </submittedName>
</protein>
<gene>
    <name evidence="7" type="ORF">AWC04_08085</name>
</gene>
<dbReference type="Proteomes" id="UP000193484">
    <property type="component" value="Unassembled WGS sequence"/>
</dbReference>
<dbReference type="AlphaFoldDB" id="A0A1X1RFC6"/>
<dbReference type="PANTHER" id="PTHR42775:SF1">
    <property type="entry name" value="PERMEASE RV2963-RELATED"/>
    <property type="match status" value="1"/>
</dbReference>
<dbReference type="InterPro" id="IPR005524">
    <property type="entry name" value="DUF318"/>
</dbReference>
<sequence>MSIASRHVSDAGPGGPSERTRTLGVLLLAALVWAALYALNEYIWDAIVGWLGLDLQTRAVGAVHFFLYDTVKIFLLLTGLMFVVGMLRASLDLDKARDYLQGRGLFVGLVLAVVLGVVTPFCSCSSIPLFIGFVAAGIPLSITLTFLIASPLISEIAAIMIGDQFGWHIAAVYVAAGSVLSLVIGWIFSRFDLTRWVEPMVFATKVGALRADGHVPTLAERVDAALEETKDIFRSVWLWVLLGVGIGAVIHGWVPADFFVRFAGPDNPFAVVVATLAGVPLYVNGAGVVPIAEALWAKGMSLGTVMAFTMSTIALSIPQAVMLRRVLKPPLLAIFFGTVTVGIMIIGFLFNLVGR</sequence>
<dbReference type="OrthoDB" id="9810876at2"/>
<keyword evidence="3" id="KW-1003">Cell membrane</keyword>
<evidence type="ECO:0000313" key="7">
    <source>
        <dbReference type="EMBL" id="ORV04548.1"/>
    </source>
</evidence>